<reference evidence="7 13" key="5">
    <citation type="submission" date="2023-07" db="EMBL/GenBank/DDBJ databases">
        <title>Pathogens genome sequencing project 196.</title>
        <authorList>
            <person name="Cao X."/>
        </authorList>
    </citation>
    <scope>NUCLEOTIDE SEQUENCE [LARGE SCALE GENOMIC DNA]</scope>
    <source>
        <strain evidence="7 13">SM41</strain>
    </source>
</reference>
<keyword evidence="4" id="KW-0281">Fimbrium</keyword>
<evidence type="ECO:0000256" key="4">
    <source>
        <dbReference type="ARBA" id="ARBA00023263"/>
    </source>
</evidence>
<keyword evidence="3 5" id="KW-0732">Signal</keyword>
<sequence length="180" mass="18546">MKKVLLPLAALVLSATASNAMAANGTVKFTGEIKQSTCQVTSDTQNKEVYLGTYPTSAFPTVGSKSASKAFQISLEKCDAGDYSLRFDGNTVAGNPDLLSVSNVGGTGAAATGVGIEITDNNGKPFAIGDGSNINDDVAKVTIAADGKATFNLQARYRSFDSNVTAGLANATSPFTIEYK</sequence>
<reference evidence="9" key="2">
    <citation type="submission" date="2017-12" db="EMBL/GenBank/DDBJ databases">
        <title>FDA dAtabase for Regulatory Grade micrObial Sequences (FDA-ARGOS): Supporting development and validation of Infectious Disease Dx tests.</title>
        <authorList>
            <person name="Campos J."/>
            <person name="Goldberg B."/>
            <person name="Tallon L.J."/>
            <person name="Sadzewicz L."/>
            <person name="Sengamalay N."/>
            <person name="Ott S."/>
            <person name="Godinez A."/>
            <person name="Nagaraj S."/>
            <person name="Vavikolanu K."/>
            <person name="Vyas G."/>
            <person name="Nadendla S."/>
            <person name="Aluvathingal J."/>
            <person name="Geyer C."/>
            <person name="Nandy P."/>
            <person name="Hobson J."/>
            <person name="Sichtig H."/>
        </authorList>
    </citation>
    <scope>NUCLEOTIDE SEQUENCE</scope>
    <source>
        <strain evidence="9">FDAARGOS_79</strain>
    </source>
</reference>
<evidence type="ECO:0000313" key="12">
    <source>
        <dbReference type="Proteomes" id="UP000320710"/>
    </source>
</evidence>
<dbReference type="RefSeq" id="WP_033647475.1">
    <property type="nucleotide sequence ID" value="NZ_ABEXNO020000024.1"/>
</dbReference>
<dbReference type="Proteomes" id="UP001275057">
    <property type="component" value="Unassembled WGS sequence"/>
</dbReference>
<reference evidence="10 12" key="4">
    <citation type="submission" date="2019-07" db="EMBL/GenBank/DDBJ databases">
        <title>Investigation of anaerobic lignin degradation for improved lignocellulosic biofuels.</title>
        <authorList>
            <person name="Deangelis K.PhD."/>
        </authorList>
    </citation>
    <scope>NUCLEOTIDE SEQUENCE [LARGE SCALE GENOMIC DNA]</scope>
    <source>
        <strain evidence="10 12">106R</strain>
    </source>
</reference>
<dbReference type="InterPro" id="IPR008966">
    <property type="entry name" value="Adhesion_dom_sf"/>
</dbReference>
<gene>
    <name evidence="10" type="ORF">FHU12_2806</name>
    <name evidence="9" type="ORF">MC70_000085</name>
    <name evidence="7" type="ORF">RF091_16955</name>
    <name evidence="8" type="ORF">SJ435_11170</name>
</gene>
<dbReference type="PANTHER" id="PTHR33420:SF3">
    <property type="entry name" value="FIMBRIAL SUBUNIT ELFA"/>
    <property type="match status" value="1"/>
</dbReference>
<reference evidence="10 12" key="3">
    <citation type="submission" date="2019-06" db="EMBL/GenBank/DDBJ databases">
        <authorList>
            <person name="Deangelis K."/>
            <person name="Huntemann M."/>
            <person name="Clum A."/>
            <person name="Pillay M."/>
            <person name="Palaniappan K."/>
            <person name="Varghese N."/>
            <person name="Mikhailova N."/>
            <person name="Stamatis D."/>
            <person name="Reddy T."/>
            <person name="Daum C."/>
            <person name="Shapiro N."/>
            <person name="Ivanova N."/>
            <person name="Kyrpides N."/>
            <person name="Woyke T."/>
        </authorList>
    </citation>
    <scope>NUCLEOTIDE SEQUENCE [LARGE SCALE GENOMIC DNA]</scope>
    <source>
        <strain evidence="10 12">106R</strain>
    </source>
</reference>
<comment type="subcellular location">
    <subcellularLocation>
        <location evidence="1">Fimbrium</location>
    </subcellularLocation>
</comment>
<evidence type="ECO:0000256" key="1">
    <source>
        <dbReference type="ARBA" id="ARBA00004561"/>
    </source>
</evidence>
<evidence type="ECO:0000313" key="11">
    <source>
        <dbReference type="Proteomes" id="UP000030378"/>
    </source>
</evidence>
<reference evidence="8 14" key="6">
    <citation type="submission" date="2023-11" db="EMBL/GenBank/DDBJ databases">
        <title>Detection of rare carbapenemases in Enterobacterales - comparison of two colorimetric and two CIM-based carbapenemase assays.</title>
        <authorList>
            <person name="Schaffarczyk L."/>
            <person name="Noster J."/>
            <person name="Stelzer Y."/>
            <person name="Sattler J."/>
            <person name="Gatermann S."/>
            <person name="Hamprecht A."/>
        </authorList>
    </citation>
    <scope>NUCLEOTIDE SEQUENCE [LARGE SCALE GENOMIC DNA]</scope>
    <source>
        <strain evidence="8 14">CIM-Carb-136</strain>
    </source>
</reference>
<evidence type="ECO:0000313" key="8">
    <source>
        <dbReference type="EMBL" id="MDX7082953.1"/>
    </source>
</evidence>
<dbReference type="AlphaFoldDB" id="A0A221FMX7"/>
<dbReference type="GeneID" id="301145145"/>
<dbReference type="Pfam" id="PF00419">
    <property type="entry name" value="Fimbrial"/>
    <property type="match status" value="1"/>
</dbReference>
<evidence type="ECO:0000313" key="10">
    <source>
        <dbReference type="EMBL" id="TQI85257.1"/>
    </source>
</evidence>
<protein>
    <submittedName>
        <fullName evidence="7 9">Fimbrial protein</fullName>
    </submittedName>
    <submittedName>
        <fullName evidence="10">Major type 1 subunit fimbrin (Pilin)</fullName>
    </submittedName>
</protein>
<comment type="similarity">
    <text evidence="2">Belongs to the fimbrial protein family.</text>
</comment>
<dbReference type="EMBL" id="VFMJ01000001">
    <property type="protein sequence ID" value="TQI85257.1"/>
    <property type="molecule type" value="Genomic_DNA"/>
</dbReference>
<evidence type="ECO:0000313" key="9">
    <source>
        <dbReference type="EMBL" id="PNO72532.1"/>
    </source>
</evidence>
<feature type="chain" id="PRO_5014550946" evidence="5">
    <location>
        <begin position="23"/>
        <end position="180"/>
    </location>
</feature>
<evidence type="ECO:0000256" key="2">
    <source>
        <dbReference type="ARBA" id="ARBA00006671"/>
    </source>
</evidence>
<dbReference type="EMBL" id="JAXABG010000005">
    <property type="protein sequence ID" value="MDX7082953.1"/>
    <property type="molecule type" value="Genomic_DNA"/>
</dbReference>
<dbReference type="EMBL" id="JTBC02000001">
    <property type="protein sequence ID" value="PNO72532.1"/>
    <property type="molecule type" value="Genomic_DNA"/>
</dbReference>
<evidence type="ECO:0000256" key="3">
    <source>
        <dbReference type="ARBA" id="ARBA00022729"/>
    </source>
</evidence>
<dbReference type="PANTHER" id="PTHR33420">
    <property type="entry name" value="FIMBRIAL SUBUNIT ELFA-RELATED"/>
    <property type="match status" value="1"/>
</dbReference>
<dbReference type="InterPro" id="IPR000259">
    <property type="entry name" value="Adhesion_dom_fimbrial"/>
</dbReference>
<dbReference type="SUPFAM" id="SSF49401">
    <property type="entry name" value="Bacterial adhesins"/>
    <property type="match status" value="1"/>
</dbReference>
<dbReference type="Proteomes" id="UP001234811">
    <property type="component" value="Unassembled WGS sequence"/>
</dbReference>
<name>A0A221FMX7_SERMA</name>
<accession>A0A221FMX7</accession>
<comment type="caution">
    <text evidence="7">The sequence shown here is derived from an EMBL/GenBank/DDBJ whole genome shotgun (WGS) entry which is preliminary data.</text>
</comment>
<feature type="domain" description="Fimbrial-type adhesion" evidence="6">
    <location>
        <begin position="28"/>
        <end position="180"/>
    </location>
</feature>
<evidence type="ECO:0000313" key="14">
    <source>
        <dbReference type="Proteomes" id="UP001275057"/>
    </source>
</evidence>
<proteinExistence type="inferred from homology"/>
<evidence type="ECO:0000259" key="6">
    <source>
        <dbReference type="Pfam" id="PF00419"/>
    </source>
</evidence>
<evidence type="ECO:0000313" key="13">
    <source>
        <dbReference type="Proteomes" id="UP001234811"/>
    </source>
</evidence>
<dbReference type="GO" id="GO:0009289">
    <property type="term" value="C:pilus"/>
    <property type="evidence" value="ECO:0007669"/>
    <property type="project" value="UniProtKB-SubCell"/>
</dbReference>
<dbReference type="Proteomes" id="UP000320710">
    <property type="component" value="Unassembled WGS sequence"/>
</dbReference>
<dbReference type="Proteomes" id="UP000030378">
    <property type="component" value="Unassembled WGS sequence"/>
</dbReference>
<dbReference type="Gene3D" id="2.60.40.1090">
    <property type="entry name" value="Fimbrial-type adhesion domain"/>
    <property type="match status" value="1"/>
</dbReference>
<evidence type="ECO:0000313" key="7">
    <source>
        <dbReference type="EMBL" id="MDQ9557198.1"/>
    </source>
</evidence>
<dbReference type="InterPro" id="IPR036937">
    <property type="entry name" value="Adhesion_dom_fimbrial_sf"/>
</dbReference>
<dbReference type="InterPro" id="IPR050263">
    <property type="entry name" value="Bact_Fimbrial_Adh_Pro"/>
</dbReference>
<organism evidence="7 13">
    <name type="scientific">Serratia marcescens</name>
    <dbReference type="NCBI Taxonomy" id="615"/>
    <lineage>
        <taxon>Bacteria</taxon>
        <taxon>Pseudomonadati</taxon>
        <taxon>Pseudomonadota</taxon>
        <taxon>Gammaproteobacteria</taxon>
        <taxon>Enterobacterales</taxon>
        <taxon>Yersiniaceae</taxon>
        <taxon>Serratia</taxon>
    </lineage>
</organism>
<dbReference type="EMBL" id="JAVIPQ010000252">
    <property type="protein sequence ID" value="MDQ9557198.1"/>
    <property type="molecule type" value="Genomic_DNA"/>
</dbReference>
<dbReference type="GO" id="GO:0043709">
    <property type="term" value="P:cell adhesion involved in single-species biofilm formation"/>
    <property type="evidence" value="ECO:0007669"/>
    <property type="project" value="TreeGrafter"/>
</dbReference>
<evidence type="ECO:0000256" key="5">
    <source>
        <dbReference type="SAM" id="SignalP"/>
    </source>
</evidence>
<reference evidence="11" key="1">
    <citation type="submission" date="2017-12" db="EMBL/GenBank/DDBJ databases">
        <title>FDA dAtabase for Regulatory Grade micrObial Sequences (FDA-ARGOS): Supporting development and validation of Infectious Disease Dx tests.</title>
        <authorList>
            <person name="Campos J."/>
            <person name="Goldberg B."/>
            <person name="Tallon L."/>
            <person name="Sadzewicz L."/>
            <person name="Sengamalay N."/>
            <person name="Ott S."/>
            <person name="Godinez A."/>
            <person name="Nagaraj S."/>
            <person name="Vavikolanu K."/>
            <person name="Vyas G."/>
            <person name="Nadendla S."/>
            <person name="Aluvathingal J."/>
            <person name="Geyer C."/>
            <person name="Nandy P."/>
            <person name="Hobson J."/>
            <person name="Sichtig H."/>
        </authorList>
    </citation>
    <scope>NUCLEOTIDE SEQUENCE [LARGE SCALE GENOMIC DNA]</scope>
    <source>
        <strain evidence="11">FDAARGOS_79</strain>
    </source>
</reference>
<dbReference type="SMR" id="A0A221FMX7"/>
<feature type="signal peptide" evidence="5">
    <location>
        <begin position="1"/>
        <end position="22"/>
    </location>
</feature>